<protein>
    <submittedName>
        <fullName evidence="1">Uncharacterized protein</fullName>
    </submittedName>
</protein>
<gene>
    <name evidence="1" type="ORF">Nepgr_023084</name>
</gene>
<keyword evidence="2" id="KW-1185">Reference proteome</keyword>
<dbReference type="Proteomes" id="UP001279734">
    <property type="component" value="Unassembled WGS sequence"/>
</dbReference>
<proteinExistence type="predicted"/>
<evidence type="ECO:0000313" key="2">
    <source>
        <dbReference type="Proteomes" id="UP001279734"/>
    </source>
</evidence>
<reference evidence="1" key="1">
    <citation type="submission" date="2023-05" db="EMBL/GenBank/DDBJ databases">
        <title>Nepenthes gracilis genome sequencing.</title>
        <authorList>
            <person name="Fukushima K."/>
        </authorList>
    </citation>
    <scope>NUCLEOTIDE SEQUENCE</scope>
    <source>
        <strain evidence="1">SING2019-196</strain>
    </source>
</reference>
<name>A0AAD3T385_NEPGR</name>
<evidence type="ECO:0000313" key="1">
    <source>
        <dbReference type="EMBL" id="GMH21242.1"/>
    </source>
</evidence>
<accession>A0AAD3T385</accession>
<sequence>MSKNWEGPCLDAEIPCGSLQCSFCNACSDDWAAFADLGRARWLSSSAGSALLFWVPSLHPILSPLEHDFTCSCYVVAFDAAFVVMVGCWLSSDVDRPSLFEYCGDGAALSGVVDVTSLLHMRTVLDSVLGWVLGFVVALRLMMSWPLPLLFLELAGRFSWAFHDPGLDRQFYLAAGYTAAAFRMPFAGLADRGLEAAKLHCALFANRRVQPDVFGRSR</sequence>
<organism evidence="1 2">
    <name type="scientific">Nepenthes gracilis</name>
    <name type="common">Slender pitcher plant</name>
    <dbReference type="NCBI Taxonomy" id="150966"/>
    <lineage>
        <taxon>Eukaryota</taxon>
        <taxon>Viridiplantae</taxon>
        <taxon>Streptophyta</taxon>
        <taxon>Embryophyta</taxon>
        <taxon>Tracheophyta</taxon>
        <taxon>Spermatophyta</taxon>
        <taxon>Magnoliopsida</taxon>
        <taxon>eudicotyledons</taxon>
        <taxon>Gunneridae</taxon>
        <taxon>Pentapetalae</taxon>
        <taxon>Caryophyllales</taxon>
        <taxon>Nepenthaceae</taxon>
        <taxon>Nepenthes</taxon>
    </lineage>
</organism>
<comment type="caution">
    <text evidence="1">The sequence shown here is derived from an EMBL/GenBank/DDBJ whole genome shotgun (WGS) entry which is preliminary data.</text>
</comment>
<dbReference type="AlphaFoldDB" id="A0AAD3T385"/>
<dbReference type="EMBL" id="BSYO01000023">
    <property type="protein sequence ID" value="GMH21242.1"/>
    <property type="molecule type" value="Genomic_DNA"/>
</dbReference>